<accession>A0A427XKP1</accession>
<name>A0A427XKP1_9TREE</name>
<evidence type="ECO:0000313" key="1">
    <source>
        <dbReference type="EMBL" id="RSH79430.1"/>
    </source>
</evidence>
<evidence type="ECO:0000313" key="2">
    <source>
        <dbReference type="Proteomes" id="UP000279236"/>
    </source>
</evidence>
<comment type="caution">
    <text evidence="1">The sequence shown here is derived from an EMBL/GenBank/DDBJ whole genome shotgun (WGS) entry which is preliminary data.</text>
</comment>
<dbReference type="Proteomes" id="UP000279236">
    <property type="component" value="Unassembled WGS sequence"/>
</dbReference>
<keyword evidence="2" id="KW-1185">Reference proteome</keyword>
<organism evidence="1 2">
    <name type="scientific">Apiotrichum porosum</name>
    <dbReference type="NCBI Taxonomy" id="105984"/>
    <lineage>
        <taxon>Eukaryota</taxon>
        <taxon>Fungi</taxon>
        <taxon>Dikarya</taxon>
        <taxon>Basidiomycota</taxon>
        <taxon>Agaricomycotina</taxon>
        <taxon>Tremellomycetes</taxon>
        <taxon>Trichosporonales</taxon>
        <taxon>Trichosporonaceae</taxon>
        <taxon>Apiotrichum</taxon>
    </lineage>
</organism>
<protein>
    <submittedName>
        <fullName evidence="1">Uncharacterized protein</fullName>
    </submittedName>
</protein>
<gene>
    <name evidence="1" type="ORF">EHS24_001477</name>
</gene>
<dbReference type="EMBL" id="RSCE01000010">
    <property type="protein sequence ID" value="RSH79430.1"/>
    <property type="molecule type" value="Genomic_DNA"/>
</dbReference>
<sequence length="143" mass="16388">MSKTSQLVSRLFAREPPPLEPGTKLWAPELKREIAGLQEHRYVIAALHLANDDIDSCHLIAQDNEGDPTADLLHATLHRREGDYWNSKYSISTHPLCNRAEAKAFVDKCEAAQRRSDDDDAPLRQRQWDELKTLVEWTRANCK</sequence>
<dbReference type="RefSeq" id="XP_028474577.1">
    <property type="nucleotide sequence ID" value="XM_028617270.1"/>
</dbReference>
<dbReference type="OrthoDB" id="2306919at2759"/>
<proteinExistence type="predicted"/>
<reference evidence="1 2" key="1">
    <citation type="submission" date="2018-11" db="EMBL/GenBank/DDBJ databases">
        <title>Genome sequence of Apiotrichum porosum DSM 27194.</title>
        <authorList>
            <person name="Aliyu H."/>
            <person name="Gorte O."/>
            <person name="Ochsenreither K."/>
        </authorList>
    </citation>
    <scope>NUCLEOTIDE SEQUENCE [LARGE SCALE GENOMIC DNA]</scope>
    <source>
        <strain evidence="1 2">DSM 27194</strain>
    </source>
</reference>
<dbReference type="AlphaFoldDB" id="A0A427XKP1"/>
<dbReference type="GeneID" id="39586020"/>